<protein>
    <recommendedName>
        <fullName evidence="3">S1 motif domain-containing protein</fullName>
    </recommendedName>
</protein>
<evidence type="ECO:0000313" key="2">
    <source>
        <dbReference type="Proteomes" id="UP000646244"/>
    </source>
</evidence>
<organism evidence="1 2">
    <name type="scientific">Streptomyces cinnamoneus</name>
    <name type="common">Streptoverticillium cinnamoneum</name>
    <dbReference type="NCBI Taxonomy" id="53446"/>
    <lineage>
        <taxon>Bacteria</taxon>
        <taxon>Bacillati</taxon>
        <taxon>Actinomycetota</taxon>
        <taxon>Actinomycetes</taxon>
        <taxon>Kitasatosporales</taxon>
        <taxon>Streptomycetaceae</taxon>
        <taxon>Streptomyces</taxon>
        <taxon>Streptomyces cinnamoneus group</taxon>
    </lineage>
</organism>
<dbReference type="InterPro" id="IPR012340">
    <property type="entry name" value="NA-bd_OB-fold"/>
</dbReference>
<dbReference type="RefSeq" id="WP_190112041.1">
    <property type="nucleotide sequence ID" value="NZ_BMVB01000020.1"/>
</dbReference>
<proteinExistence type="predicted"/>
<reference evidence="1" key="2">
    <citation type="submission" date="2020-09" db="EMBL/GenBank/DDBJ databases">
        <authorList>
            <person name="Sun Q."/>
            <person name="Ohkuma M."/>
        </authorList>
    </citation>
    <scope>NUCLEOTIDE SEQUENCE</scope>
    <source>
        <strain evidence="1">JCM 4633</strain>
    </source>
</reference>
<dbReference type="Gene3D" id="2.40.50.140">
    <property type="entry name" value="Nucleic acid-binding proteins"/>
    <property type="match status" value="1"/>
</dbReference>
<sequence>MIDEEIWIAAKECFPVGANVHGTVEKCLPFGFFVKLPGFPGGMAVVDAIAYLPHGVVVDPSLWPSPGQSIDVEVVYHVDRHRQIKLRVGGEEVD</sequence>
<name>A0A918TW79_STRCJ</name>
<gene>
    <name evidence="1" type="ORF">GCM10010507_49010</name>
</gene>
<dbReference type="Proteomes" id="UP000646244">
    <property type="component" value="Unassembled WGS sequence"/>
</dbReference>
<accession>A0A918TW79</accession>
<dbReference type="SUPFAM" id="SSF50249">
    <property type="entry name" value="Nucleic acid-binding proteins"/>
    <property type="match status" value="1"/>
</dbReference>
<comment type="caution">
    <text evidence="1">The sequence shown here is derived from an EMBL/GenBank/DDBJ whole genome shotgun (WGS) entry which is preliminary data.</text>
</comment>
<evidence type="ECO:0008006" key="3">
    <source>
        <dbReference type="Google" id="ProtNLM"/>
    </source>
</evidence>
<dbReference type="AlphaFoldDB" id="A0A918TW79"/>
<reference evidence="1" key="1">
    <citation type="journal article" date="2014" name="Int. J. Syst. Evol. Microbiol.">
        <title>Complete genome sequence of Corynebacterium casei LMG S-19264T (=DSM 44701T), isolated from a smear-ripened cheese.</title>
        <authorList>
            <consortium name="US DOE Joint Genome Institute (JGI-PGF)"/>
            <person name="Walter F."/>
            <person name="Albersmeier A."/>
            <person name="Kalinowski J."/>
            <person name="Ruckert C."/>
        </authorList>
    </citation>
    <scope>NUCLEOTIDE SEQUENCE</scope>
    <source>
        <strain evidence="1">JCM 4633</strain>
    </source>
</reference>
<dbReference type="EMBL" id="BMVB01000020">
    <property type="protein sequence ID" value="GHC65560.1"/>
    <property type="molecule type" value="Genomic_DNA"/>
</dbReference>
<evidence type="ECO:0000313" key="1">
    <source>
        <dbReference type="EMBL" id="GHC65560.1"/>
    </source>
</evidence>